<comment type="similarity">
    <text evidence="3">Belongs to the bacterial ribosomal protein bL31 family. Type B subfamily.</text>
</comment>
<accession>S5DJ33</accession>
<keyword evidence="2 3" id="KW-0687">Ribonucleoprotein</keyword>
<dbReference type="InterPro" id="IPR042105">
    <property type="entry name" value="Ribosomal_bL31_sf"/>
</dbReference>
<evidence type="ECO:0000313" key="5">
    <source>
        <dbReference type="EMBL" id="AGQ18704.1"/>
    </source>
</evidence>
<dbReference type="GO" id="GO:0005840">
    <property type="term" value="C:ribosome"/>
    <property type="evidence" value="ECO:0007669"/>
    <property type="project" value="UniProtKB-KW"/>
</dbReference>
<dbReference type="EMBL" id="KC811109">
    <property type="protein sequence ID" value="AGQ18704.1"/>
    <property type="molecule type" value="Genomic_DNA"/>
</dbReference>
<reference evidence="5" key="1">
    <citation type="journal article" date="2013" name="Sci. Rep.">
        <title>Metagenomics uncovers a new group of low GC and ultra-small marine Actinobacteria.</title>
        <authorList>
            <person name="Ghai R."/>
            <person name="Mizuno C.M."/>
            <person name="Picazo A."/>
            <person name="Camacho A."/>
            <person name="Rodriguez-Valera F."/>
        </authorList>
    </citation>
    <scope>NUCLEOTIDE SEQUENCE</scope>
</reference>
<keyword evidence="1 3" id="KW-0689">Ribosomal protein</keyword>
<feature type="region of interest" description="Disordered" evidence="4">
    <location>
        <begin position="75"/>
        <end position="97"/>
    </location>
</feature>
<name>S5DJ33_9ACTN</name>
<protein>
    <recommendedName>
        <fullName evidence="3">Large ribosomal subunit protein bL31B</fullName>
    </recommendedName>
</protein>
<proteinExistence type="inferred from homology"/>
<dbReference type="SUPFAM" id="SSF143800">
    <property type="entry name" value="L28p-like"/>
    <property type="match status" value="1"/>
</dbReference>
<dbReference type="NCBIfam" id="NF002462">
    <property type="entry name" value="PRK01678.1"/>
    <property type="match status" value="1"/>
</dbReference>
<evidence type="ECO:0000256" key="4">
    <source>
        <dbReference type="SAM" id="MobiDB-lite"/>
    </source>
</evidence>
<dbReference type="Pfam" id="PF01197">
    <property type="entry name" value="Ribosomal_L31"/>
    <property type="match status" value="1"/>
</dbReference>
<dbReference type="PANTHER" id="PTHR33280:SF1">
    <property type="entry name" value="LARGE RIBOSOMAL SUBUNIT PROTEIN BL31C"/>
    <property type="match status" value="1"/>
</dbReference>
<evidence type="ECO:0000256" key="3">
    <source>
        <dbReference type="HAMAP-Rule" id="MF_00502"/>
    </source>
</evidence>
<evidence type="ECO:0000256" key="2">
    <source>
        <dbReference type="ARBA" id="ARBA00023274"/>
    </source>
</evidence>
<dbReference type="HAMAP" id="MF_00502">
    <property type="entry name" value="Ribosomal_bL31_2"/>
    <property type="match status" value="1"/>
</dbReference>
<sequence>MKQGIHPDYREVVFQDEDAGFAFLTRSTIKTSETISWEDGNDYPLVKLEISSASHPFFTGKQKLVDSTGRVERFKQRYGSTSTRQAPKQEASSQEEE</sequence>
<gene>
    <name evidence="3" type="primary">rpmE2</name>
</gene>
<dbReference type="AlphaFoldDB" id="S5DJ33"/>
<organism evidence="5">
    <name type="scientific">Candidatus Actinomarina minuta</name>
    <dbReference type="NCBI Taxonomy" id="1389454"/>
    <lineage>
        <taxon>Bacteria</taxon>
        <taxon>Bacillati</taxon>
        <taxon>Actinomycetota</taxon>
        <taxon>Actinomycetes</taxon>
        <taxon>Candidatus Actinomarinidae</taxon>
        <taxon>Candidatus Actinomarinales</taxon>
        <taxon>Candidatus Actinomarineae</taxon>
        <taxon>Candidatus Actinomarinaceae</taxon>
        <taxon>Candidatus Actinomarina</taxon>
    </lineage>
</organism>
<dbReference type="GO" id="GO:0003735">
    <property type="term" value="F:structural constituent of ribosome"/>
    <property type="evidence" value="ECO:0007669"/>
    <property type="project" value="InterPro"/>
</dbReference>
<evidence type="ECO:0000256" key="1">
    <source>
        <dbReference type="ARBA" id="ARBA00022980"/>
    </source>
</evidence>
<dbReference type="InterPro" id="IPR027493">
    <property type="entry name" value="Ribosomal_bL31_B"/>
</dbReference>
<dbReference type="InterPro" id="IPR034704">
    <property type="entry name" value="Ribosomal_bL28/bL31-like_sf"/>
</dbReference>
<dbReference type="GO" id="GO:0006412">
    <property type="term" value="P:translation"/>
    <property type="evidence" value="ECO:0007669"/>
    <property type="project" value="UniProtKB-UniRule"/>
</dbReference>
<comment type="subunit">
    <text evidence="3">Part of the 50S ribosomal subunit.</text>
</comment>
<dbReference type="InterPro" id="IPR002150">
    <property type="entry name" value="Ribosomal_bL31"/>
</dbReference>
<dbReference type="PROSITE" id="PS01143">
    <property type="entry name" value="RIBOSOMAL_L31"/>
    <property type="match status" value="1"/>
</dbReference>
<dbReference type="PRINTS" id="PR01249">
    <property type="entry name" value="RIBOSOMALL31"/>
</dbReference>
<dbReference type="NCBIfam" id="TIGR00105">
    <property type="entry name" value="L31"/>
    <property type="match status" value="1"/>
</dbReference>
<dbReference type="PANTHER" id="PTHR33280">
    <property type="entry name" value="50S RIBOSOMAL PROTEIN L31, CHLOROPLASTIC"/>
    <property type="match status" value="1"/>
</dbReference>
<dbReference type="GO" id="GO:1990904">
    <property type="term" value="C:ribonucleoprotein complex"/>
    <property type="evidence" value="ECO:0007669"/>
    <property type="project" value="UniProtKB-KW"/>
</dbReference>
<dbReference type="Gene3D" id="4.10.830.30">
    <property type="entry name" value="Ribosomal protein L31"/>
    <property type="match status" value="1"/>
</dbReference>
<feature type="compositionally biased region" description="Polar residues" evidence="4">
    <location>
        <begin position="78"/>
        <end position="97"/>
    </location>
</feature>